<feature type="domain" description="Cytosolic endo-beta-N-acetylglucosaminidase TIM barrel" evidence="1">
    <location>
        <begin position="126"/>
        <end position="435"/>
    </location>
</feature>
<keyword evidence="4" id="KW-1185">Reference proteome</keyword>
<dbReference type="Gene3D" id="2.60.120.260">
    <property type="entry name" value="Galactose-binding domain-like"/>
    <property type="match status" value="1"/>
</dbReference>
<gene>
    <name evidence="3" type="ORF">BSYN_12500</name>
</gene>
<dbReference type="Pfam" id="PF13385">
    <property type="entry name" value="Laminin_G_3"/>
    <property type="match status" value="1"/>
</dbReference>
<dbReference type="EMBL" id="AP028055">
    <property type="protein sequence ID" value="BEG98985.1"/>
    <property type="molecule type" value="Genomic_DNA"/>
</dbReference>
<dbReference type="Gene3D" id="3.20.20.80">
    <property type="entry name" value="Glycosidases"/>
    <property type="match status" value="1"/>
</dbReference>
<dbReference type="Gene3D" id="2.60.120.200">
    <property type="match status" value="1"/>
</dbReference>
<dbReference type="InterPro" id="IPR005201">
    <property type="entry name" value="TIM_ENGase"/>
</dbReference>
<dbReference type="InterPro" id="IPR026444">
    <property type="entry name" value="Secre_tail"/>
</dbReference>
<evidence type="ECO:0008006" key="5">
    <source>
        <dbReference type="Google" id="ProtNLM"/>
    </source>
</evidence>
<evidence type="ECO:0000259" key="1">
    <source>
        <dbReference type="Pfam" id="PF03644"/>
    </source>
</evidence>
<protein>
    <recommendedName>
        <fullName evidence="5">Mannosyl-glycoprotein endo-beta-N-acetylglucosaminidase</fullName>
    </recommendedName>
</protein>
<dbReference type="InterPro" id="IPR013320">
    <property type="entry name" value="ConA-like_dom_sf"/>
</dbReference>
<sequence length="1259" mass="139819">MKNFTYCLTLINNTMKKIYLLFFFVNLAVLSWAQRTPEHPLDIPQGSTDLYTILESWEPGTPPPGTNQFDDQFYISRVRPLSRIVDGDYQANNSADKNRKLCVWVPLDDPTTTWKSLPRYCFEGDNFSMWSYTDIHGNWTAPWMRVTAGIADVAHKNGVKVGCVNSIPWSVSVSDSQYNTYGKVFYRLFEKNTDGTFKHSMKLVKLMKYYGIDGLGCNSEFRSNSTFMSKLMAFSQDCHKKAKEIGWEFQLHWYDGTNDNGGISFDSGLGDHNDGMFGTGDNIVTDMMFANYNWSGSLLSNSVTKAESMGRSSYDYYAGFDIQGRAFKNSNWSALKDNKISIGLWGAHAQSLLHQSATDDGSSDIAIQKAYLLKQELAFSGGNRNPGLTPPLRTDATLANADLKTFHGLASFLTAKSTLQQIPFVTRFSLGNGLFFKNQGKTTFAHKWYNINTQDFLPTWRWWITDRNDQVTQESLSGLVKADFTFDDAWFGGSCLKLHGATNFSRVKLFKTNFSVKSDYTLSLTYKVLNGTDPHAKMFVALKGALSDYKEIALPVSAKAGEWTTYTAKLSELELPADAVISMIGLSVEGTTEDYNMLLGEMAVRNPSQAFTTVQPDITKVEILRGRYNQLDFKLFYKSKDESNGVKTYNDEVDTWYYEIYFQQKGEAQQLLTATTSWAGYVIDAPLTNGEREGRFGVRAVSPDGNNGSEIRWTEYQALPYNDPIEVVETDRPVIKPNENFTASFKDLLHGNAKWEIKNPITGASLASADNAREIKATIAETGLYDLYITNADGKTTIMRGFIQITPEQTGAMPQINTFAANKTTATTSDNVEFTYTSRDGEGTVSRALKVADPQMFMVPAAAQTGYAYSYALWFKADKFSHDKQGTNLINKNSIGDSWPHNNWGDLWVTIRPQWQGTALHPANEVSFNTMGWTAHDSPNESMMSTGFSVTPGVWNHLVITQDANKNQKMYFNGKKLAETVFSASTRREDMSDSRINKSVPANIFFGGGGVYKAGFNGAIDEVQIWNKALSDEEVTQCMKGYEVAPEGLTAYYTFEEKAEDNTFANKGKGGDLKGSVVIVDGSGGESTTSASYKACEASNDLLGYPGITGTLEIKTTPEWRLKEATLPAKTDGKAVTVSYTKGGKFDAGLTISNMWGKDTKDMIEYITITSSVGIEDAATAQLSVYPNPFVESVNMMFPEAGNYTIRVVNALGQLVTSRALSAAASEIINVAVDGPKGMYYLQILKDKVTYKTVKVIKK</sequence>
<accession>A0ABM8IF91</accession>
<dbReference type="InterPro" id="IPR032979">
    <property type="entry name" value="ENGase"/>
</dbReference>
<evidence type="ECO:0000259" key="2">
    <source>
        <dbReference type="Pfam" id="PF18962"/>
    </source>
</evidence>
<organism evidence="3 4">
    <name type="scientific">Bacteroides sedimenti</name>
    <dbReference type="NCBI Taxonomy" id="2136147"/>
    <lineage>
        <taxon>Bacteria</taxon>
        <taxon>Pseudomonadati</taxon>
        <taxon>Bacteroidota</taxon>
        <taxon>Bacteroidia</taxon>
        <taxon>Bacteroidales</taxon>
        <taxon>Bacteroidaceae</taxon>
        <taxon>Bacteroides</taxon>
    </lineage>
</organism>
<feature type="domain" description="Secretion system C-terminal sorting" evidence="2">
    <location>
        <begin position="1185"/>
        <end position="1253"/>
    </location>
</feature>
<dbReference type="Pfam" id="PF18962">
    <property type="entry name" value="Por_Secre_tail"/>
    <property type="match status" value="1"/>
</dbReference>
<proteinExistence type="predicted"/>
<dbReference type="PANTHER" id="PTHR13246:SF1">
    <property type="entry name" value="CYTOSOLIC ENDO-BETA-N-ACETYLGLUCOSAMINIDASE"/>
    <property type="match status" value="1"/>
</dbReference>
<dbReference type="Pfam" id="PF03644">
    <property type="entry name" value="Glyco_hydro_85"/>
    <property type="match status" value="1"/>
</dbReference>
<reference evidence="3 4" key="1">
    <citation type="submission" date="2023-04" db="EMBL/GenBank/DDBJ databases">
        <title>Draft genome sequence of acteroides sedimenti strain YN3PY1.</title>
        <authorList>
            <person name="Yoshida N."/>
        </authorList>
    </citation>
    <scope>NUCLEOTIDE SEQUENCE [LARGE SCALE GENOMIC DNA]</scope>
    <source>
        <strain evidence="3 4">YN3PY1</strain>
    </source>
</reference>
<dbReference type="SUPFAM" id="SSF49899">
    <property type="entry name" value="Concanavalin A-like lectins/glucanases"/>
    <property type="match status" value="1"/>
</dbReference>
<dbReference type="NCBIfam" id="TIGR04183">
    <property type="entry name" value="Por_Secre_tail"/>
    <property type="match status" value="1"/>
</dbReference>
<dbReference type="Proteomes" id="UP001496674">
    <property type="component" value="Chromosome"/>
</dbReference>
<dbReference type="PANTHER" id="PTHR13246">
    <property type="entry name" value="ENDO BETA N-ACETYLGLUCOSAMINIDASE"/>
    <property type="match status" value="1"/>
</dbReference>
<evidence type="ECO:0000313" key="4">
    <source>
        <dbReference type="Proteomes" id="UP001496674"/>
    </source>
</evidence>
<evidence type="ECO:0000313" key="3">
    <source>
        <dbReference type="EMBL" id="BEG98985.1"/>
    </source>
</evidence>
<name>A0ABM8IF91_9BACE</name>